<proteinExistence type="predicted"/>
<name>A0A2H0WWY7_9BACT</name>
<feature type="domain" description="NadR/Ttd14 AAA" evidence="1">
    <location>
        <begin position="15"/>
        <end position="166"/>
    </location>
</feature>
<evidence type="ECO:0000313" key="3">
    <source>
        <dbReference type="Proteomes" id="UP000229675"/>
    </source>
</evidence>
<dbReference type="InterPro" id="IPR027417">
    <property type="entry name" value="P-loop_NTPase"/>
</dbReference>
<dbReference type="AlphaFoldDB" id="A0A2H0WWY7"/>
<accession>A0A2H0WWY7</accession>
<sequence length="190" mass="22093">MRKNFLKFKGGKTMRIAIAATHGAGKTKFAQGLAKAIGGNYIHDIVREEAIPKGFKFNKNTPPEVQLWLTMRQWELEMLTPEPWVADKCLLDYLVYGDILIKDQEIMKMVKRIVESSARYNLVFYFPIEFEMEEDGFRSKELQPVIDAAYKEYLEKRGIKYITLPSFIKESSSKEEAIKKRINLALNYIK</sequence>
<dbReference type="Pfam" id="PF13521">
    <property type="entry name" value="AAA_28"/>
    <property type="match status" value="1"/>
</dbReference>
<dbReference type="SUPFAM" id="SSF52540">
    <property type="entry name" value="P-loop containing nucleoside triphosphate hydrolases"/>
    <property type="match status" value="1"/>
</dbReference>
<organism evidence="2 3">
    <name type="scientific">Candidatus Nealsonbacteria bacterium CG09_land_8_20_14_0_10_42_14</name>
    <dbReference type="NCBI Taxonomy" id="1974707"/>
    <lineage>
        <taxon>Bacteria</taxon>
        <taxon>Candidatus Nealsoniibacteriota</taxon>
    </lineage>
</organism>
<dbReference type="EMBL" id="PEZD01000043">
    <property type="protein sequence ID" value="PIS17186.1"/>
    <property type="molecule type" value="Genomic_DNA"/>
</dbReference>
<evidence type="ECO:0000259" key="1">
    <source>
        <dbReference type="Pfam" id="PF13521"/>
    </source>
</evidence>
<dbReference type="Proteomes" id="UP000229675">
    <property type="component" value="Unassembled WGS sequence"/>
</dbReference>
<comment type="caution">
    <text evidence="2">The sequence shown here is derived from an EMBL/GenBank/DDBJ whole genome shotgun (WGS) entry which is preliminary data.</text>
</comment>
<dbReference type="InterPro" id="IPR038727">
    <property type="entry name" value="NadR/Ttd14_AAA_dom"/>
</dbReference>
<dbReference type="Gene3D" id="3.40.50.300">
    <property type="entry name" value="P-loop containing nucleotide triphosphate hydrolases"/>
    <property type="match status" value="1"/>
</dbReference>
<evidence type="ECO:0000313" key="2">
    <source>
        <dbReference type="EMBL" id="PIS17186.1"/>
    </source>
</evidence>
<protein>
    <recommendedName>
        <fullName evidence="1">NadR/Ttd14 AAA domain-containing protein</fullName>
    </recommendedName>
</protein>
<gene>
    <name evidence="2" type="ORF">COT59_02005</name>
</gene>
<reference evidence="3" key="1">
    <citation type="submission" date="2017-09" db="EMBL/GenBank/DDBJ databases">
        <title>Depth-based differentiation of microbial function through sediment-hosted aquifers and enrichment of novel symbionts in the deep terrestrial subsurface.</title>
        <authorList>
            <person name="Probst A.J."/>
            <person name="Ladd B."/>
            <person name="Jarett J.K."/>
            <person name="Geller-Mcgrath D.E."/>
            <person name="Sieber C.M.K."/>
            <person name="Emerson J.B."/>
            <person name="Anantharaman K."/>
            <person name="Thomas B.C."/>
            <person name="Malmstrom R."/>
            <person name="Stieglmeier M."/>
            <person name="Klingl A."/>
            <person name="Woyke T."/>
            <person name="Ryan C.M."/>
            <person name="Banfield J.F."/>
        </authorList>
    </citation>
    <scope>NUCLEOTIDE SEQUENCE [LARGE SCALE GENOMIC DNA]</scope>
</reference>